<accession>W9VA95</accession>
<dbReference type="RefSeq" id="WP_198295659.1">
    <property type="nucleotide sequence ID" value="NZ_AONC01000012.1"/>
</dbReference>
<feature type="site" description="Important for substrate specificity" evidence="4">
    <location>
        <position position="78"/>
    </location>
</feature>
<gene>
    <name evidence="5" type="ORF">D779_0283</name>
</gene>
<evidence type="ECO:0000256" key="3">
    <source>
        <dbReference type="ARBA" id="ARBA00023080"/>
    </source>
</evidence>
<dbReference type="InterPro" id="IPR003697">
    <property type="entry name" value="Maf-like"/>
</dbReference>
<dbReference type="Proteomes" id="UP000019460">
    <property type="component" value="Unassembled WGS sequence"/>
</dbReference>
<dbReference type="eggNOG" id="COG0424">
    <property type="taxonomic scope" value="Bacteria"/>
</dbReference>
<keyword evidence="6" id="KW-1185">Reference proteome</keyword>
<evidence type="ECO:0000313" key="5">
    <source>
        <dbReference type="EMBL" id="EXJ16349.1"/>
    </source>
</evidence>
<keyword evidence="4" id="KW-0963">Cytoplasm</keyword>
<evidence type="ECO:0000256" key="4">
    <source>
        <dbReference type="HAMAP-Rule" id="MF_00528"/>
    </source>
</evidence>
<evidence type="ECO:0000313" key="6">
    <source>
        <dbReference type="Proteomes" id="UP000019460"/>
    </source>
</evidence>
<dbReference type="NCBIfam" id="TIGR00172">
    <property type="entry name" value="maf"/>
    <property type="match status" value="1"/>
</dbReference>
<evidence type="ECO:0000256" key="2">
    <source>
        <dbReference type="ARBA" id="ARBA00022801"/>
    </source>
</evidence>
<feature type="site" description="Important for substrate specificity" evidence="4">
    <location>
        <position position="160"/>
    </location>
</feature>
<feature type="active site" description="Proton acceptor" evidence="4">
    <location>
        <position position="77"/>
    </location>
</feature>
<sequence>MSMDGRPHIYLASNSPRRAELLTQVGVRFAHLAVETDETGRPGEAPEDYVRRVAADKARAGRARLGADDSLPVLAADTAVVLGDRVLGKPRDRGEALGMLAALSGRTHRVLTAVALMTGRDLEVALSESRVRFRPIEDGEARRYWETGEPADKAGGYGIQGRGALFVEAIEGSYSGVMGLPLFETGQLLRRAGIRPI</sequence>
<dbReference type="PIRSF" id="PIRSF006305">
    <property type="entry name" value="Maf"/>
    <property type="match status" value="1"/>
</dbReference>
<keyword evidence="2 4" id="KW-0378">Hydrolase</keyword>
<dbReference type="AlphaFoldDB" id="W9VA95"/>
<dbReference type="CDD" id="cd00555">
    <property type="entry name" value="Maf"/>
    <property type="match status" value="1"/>
</dbReference>
<organism evidence="5 6">
    <name type="scientific">Imhoffiella purpurea</name>
    <dbReference type="NCBI Taxonomy" id="1249627"/>
    <lineage>
        <taxon>Bacteria</taxon>
        <taxon>Pseudomonadati</taxon>
        <taxon>Pseudomonadota</taxon>
        <taxon>Gammaproteobacteria</taxon>
        <taxon>Chromatiales</taxon>
        <taxon>Chromatiaceae</taxon>
        <taxon>Imhoffiella</taxon>
    </lineage>
</organism>
<name>W9VA95_9GAMM</name>
<dbReference type="PANTHER" id="PTHR43213:SF5">
    <property type="entry name" value="BIFUNCTIONAL DTTP_UTP PYROPHOSPHATASE_METHYLTRANSFERASE PROTEIN-RELATED"/>
    <property type="match status" value="1"/>
</dbReference>
<protein>
    <recommendedName>
        <fullName evidence="4">dTTP/UTP pyrophosphatase</fullName>
        <shortName evidence="4">dTTPase/UTPase</shortName>
        <ecNumber evidence="4">3.6.1.9</ecNumber>
    </recommendedName>
    <alternativeName>
        <fullName evidence="4">Nucleoside triphosphate pyrophosphatase</fullName>
    </alternativeName>
    <alternativeName>
        <fullName evidence="4">Nucleotide pyrophosphatase</fullName>
        <shortName evidence="4">Nucleotide PPase</shortName>
    </alternativeName>
</protein>
<comment type="subcellular location">
    <subcellularLocation>
        <location evidence="4">Cytoplasm</location>
    </subcellularLocation>
</comment>
<keyword evidence="3 4" id="KW-0546">Nucleotide metabolism</keyword>
<dbReference type="Pfam" id="PF02545">
    <property type="entry name" value="Maf"/>
    <property type="match status" value="1"/>
</dbReference>
<comment type="catalytic activity">
    <reaction evidence="4">
        <text>dTTP + H2O = dTMP + diphosphate + H(+)</text>
        <dbReference type="Rhea" id="RHEA:28534"/>
        <dbReference type="ChEBI" id="CHEBI:15377"/>
        <dbReference type="ChEBI" id="CHEBI:15378"/>
        <dbReference type="ChEBI" id="CHEBI:33019"/>
        <dbReference type="ChEBI" id="CHEBI:37568"/>
        <dbReference type="ChEBI" id="CHEBI:63528"/>
        <dbReference type="EC" id="3.6.1.9"/>
    </reaction>
</comment>
<feature type="site" description="Important for substrate specificity" evidence="4">
    <location>
        <position position="17"/>
    </location>
</feature>
<dbReference type="GO" id="GO:0005737">
    <property type="term" value="C:cytoplasm"/>
    <property type="evidence" value="ECO:0007669"/>
    <property type="project" value="UniProtKB-SubCell"/>
</dbReference>
<comment type="caution">
    <text evidence="4">Lacks conserved residue(s) required for the propagation of feature annotation.</text>
</comment>
<comment type="similarity">
    <text evidence="4">Belongs to the Maf family. YhdE subfamily.</text>
</comment>
<dbReference type="EMBL" id="AONC01000012">
    <property type="protein sequence ID" value="EXJ16349.1"/>
    <property type="molecule type" value="Genomic_DNA"/>
</dbReference>
<dbReference type="InterPro" id="IPR029001">
    <property type="entry name" value="ITPase-like_fam"/>
</dbReference>
<dbReference type="EC" id="3.6.1.9" evidence="4"/>
<dbReference type="PATRIC" id="fig|1249627.3.peg.880"/>
<comment type="cofactor">
    <cofactor evidence="1 4">
        <name>a divalent metal cation</name>
        <dbReference type="ChEBI" id="CHEBI:60240"/>
    </cofactor>
</comment>
<dbReference type="GO" id="GO:0036218">
    <property type="term" value="F:dTTP diphosphatase activity"/>
    <property type="evidence" value="ECO:0007669"/>
    <property type="project" value="RHEA"/>
</dbReference>
<dbReference type="STRING" id="1249627.D779_0283"/>
<comment type="caution">
    <text evidence="5">The sequence shown here is derived from an EMBL/GenBank/DDBJ whole genome shotgun (WGS) entry which is preliminary data.</text>
</comment>
<dbReference type="Gene3D" id="3.90.950.10">
    <property type="match status" value="1"/>
</dbReference>
<evidence type="ECO:0000256" key="1">
    <source>
        <dbReference type="ARBA" id="ARBA00001968"/>
    </source>
</evidence>
<dbReference type="PANTHER" id="PTHR43213">
    <property type="entry name" value="BIFUNCTIONAL DTTP/UTP PYROPHOSPHATASE/METHYLTRANSFERASE PROTEIN-RELATED"/>
    <property type="match status" value="1"/>
</dbReference>
<dbReference type="GO" id="GO:0036221">
    <property type="term" value="F:UTP diphosphatase activity"/>
    <property type="evidence" value="ECO:0007669"/>
    <property type="project" value="RHEA"/>
</dbReference>
<reference evidence="5 6" key="1">
    <citation type="submission" date="2012-11" db="EMBL/GenBank/DDBJ databases">
        <title>Genome assembly of Thiorhodococcus sp. AK35.</title>
        <authorList>
            <person name="Nupur N."/>
            <person name="Khatri I."/>
            <person name="Subramanian S."/>
            <person name="Pinnaka A."/>
        </authorList>
    </citation>
    <scope>NUCLEOTIDE SEQUENCE [LARGE SCALE GENOMIC DNA]</scope>
    <source>
        <strain evidence="5 6">AK35</strain>
    </source>
</reference>
<dbReference type="GO" id="GO:0009117">
    <property type="term" value="P:nucleotide metabolic process"/>
    <property type="evidence" value="ECO:0007669"/>
    <property type="project" value="UniProtKB-KW"/>
</dbReference>
<comment type="function">
    <text evidence="4">Nucleoside triphosphate pyrophosphatase that hydrolyzes dTTP and UTP. May have a dual role in cell division arrest and in preventing the incorporation of modified nucleotides into cellular nucleic acids.</text>
</comment>
<comment type="catalytic activity">
    <reaction evidence="4">
        <text>UTP + H2O = UMP + diphosphate + H(+)</text>
        <dbReference type="Rhea" id="RHEA:29395"/>
        <dbReference type="ChEBI" id="CHEBI:15377"/>
        <dbReference type="ChEBI" id="CHEBI:15378"/>
        <dbReference type="ChEBI" id="CHEBI:33019"/>
        <dbReference type="ChEBI" id="CHEBI:46398"/>
        <dbReference type="ChEBI" id="CHEBI:57865"/>
        <dbReference type="EC" id="3.6.1.9"/>
    </reaction>
</comment>
<dbReference type="HAMAP" id="MF_00528">
    <property type="entry name" value="Maf"/>
    <property type="match status" value="1"/>
</dbReference>
<dbReference type="SUPFAM" id="SSF52972">
    <property type="entry name" value="ITPase-like"/>
    <property type="match status" value="1"/>
</dbReference>
<proteinExistence type="inferred from homology"/>